<gene>
    <name evidence="2" type="ORF">BDZ85DRAFT_255451</name>
</gene>
<dbReference type="CDD" id="cd18186">
    <property type="entry name" value="BTB_POZ_ZBTB_KLHL-like"/>
    <property type="match status" value="1"/>
</dbReference>
<evidence type="ECO:0000313" key="2">
    <source>
        <dbReference type="EMBL" id="KAF2228127.1"/>
    </source>
</evidence>
<dbReference type="InterPro" id="IPR000210">
    <property type="entry name" value="BTB/POZ_dom"/>
</dbReference>
<dbReference type="Pfam" id="PF00651">
    <property type="entry name" value="BTB"/>
    <property type="match status" value="1"/>
</dbReference>
<sequence length="310" mass="35361">MAEEVIYANGDVVLIATKDDRTIRFRVNSGVLSCASTVFRAMLAGPFSEVQQLTSNGSVEVTVPDDPTILGLLLRCMHFKADILPEDMDSKAILQLAIVGDKYDCQRPLALLASDWAQSVLEKSTRLNAICPNGRSEMLTSAYLMRNKALFKVASAKLVELDEISQTTAGEHCAFLPDYVIFHLERSRNRLLNTYRRYFFEAVNFKCRQGGSHRDIDWLRRYLREHFTWMEAWTVARMKQCRNTFLCDERTTASCFVKCKECDHFQLPQEFVDHKALEEVEQDHGLCLDCCVAQTGDASRCKGDCVRWKT</sequence>
<protein>
    <recommendedName>
        <fullName evidence="1">BTB domain-containing protein</fullName>
    </recommendedName>
</protein>
<dbReference type="InterPro" id="IPR011333">
    <property type="entry name" value="SKP1/BTB/POZ_sf"/>
</dbReference>
<dbReference type="EMBL" id="ML992501">
    <property type="protein sequence ID" value="KAF2228127.1"/>
    <property type="molecule type" value="Genomic_DNA"/>
</dbReference>
<dbReference type="SUPFAM" id="SSF54695">
    <property type="entry name" value="POZ domain"/>
    <property type="match status" value="1"/>
</dbReference>
<reference evidence="3" key="1">
    <citation type="journal article" date="2020" name="Stud. Mycol.">
        <title>101 Dothideomycetes genomes: A test case for predicting lifestyles and emergence of pathogens.</title>
        <authorList>
            <person name="Haridas S."/>
            <person name="Albert R."/>
            <person name="Binder M."/>
            <person name="Bloem J."/>
            <person name="LaButti K."/>
            <person name="Salamov A."/>
            <person name="Andreopoulos B."/>
            <person name="Baker S."/>
            <person name="Barry K."/>
            <person name="Bills G."/>
            <person name="Bluhm B."/>
            <person name="Cannon C."/>
            <person name="Castanera R."/>
            <person name="Culley D."/>
            <person name="Daum C."/>
            <person name="Ezra D."/>
            <person name="Gonzalez J."/>
            <person name="Henrissat B."/>
            <person name="Kuo A."/>
            <person name="Liang C."/>
            <person name="Lipzen A."/>
            <person name="Lutzoni F."/>
            <person name="Magnuson J."/>
            <person name="Mondo S."/>
            <person name="Nolan M."/>
            <person name="Ohm R."/>
            <person name="Pangilinan J."/>
            <person name="Park H.-J."/>
            <person name="Ramirez L."/>
            <person name="Alfaro M."/>
            <person name="Sun H."/>
            <person name="Tritt A."/>
            <person name="Yoshinaga Y."/>
            <person name="Zwiers L.-H."/>
            <person name="Turgeon B."/>
            <person name="Goodwin S."/>
            <person name="Spatafora J."/>
            <person name="Crous P."/>
            <person name="Grigoriev I."/>
        </authorList>
    </citation>
    <scope>NUCLEOTIDE SEQUENCE [LARGE SCALE GENOMIC DNA]</scope>
    <source>
        <strain evidence="3">CECT 20119</strain>
    </source>
</reference>
<dbReference type="SMART" id="SM00225">
    <property type="entry name" value="BTB"/>
    <property type="match status" value="1"/>
</dbReference>
<dbReference type="OrthoDB" id="5361286at2759"/>
<dbReference type="Gene3D" id="3.30.710.10">
    <property type="entry name" value="Potassium Channel Kv1.1, Chain A"/>
    <property type="match status" value="1"/>
</dbReference>
<dbReference type="Proteomes" id="UP000799538">
    <property type="component" value="Unassembled WGS sequence"/>
</dbReference>
<proteinExistence type="predicted"/>
<organism evidence="2 3">
    <name type="scientific">Elsinoe ampelina</name>
    <dbReference type="NCBI Taxonomy" id="302913"/>
    <lineage>
        <taxon>Eukaryota</taxon>
        <taxon>Fungi</taxon>
        <taxon>Dikarya</taxon>
        <taxon>Ascomycota</taxon>
        <taxon>Pezizomycotina</taxon>
        <taxon>Dothideomycetes</taxon>
        <taxon>Dothideomycetidae</taxon>
        <taxon>Myriangiales</taxon>
        <taxon>Elsinoaceae</taxon>
        <taxon>Elsinoe</taxon>
    </lineage>
</organism>
<name>A0A6A6GR08_9PEZI</name>
<evidence type="ECO:0000313" key="3">
    <source>
        <dbReference type="Proteomes" id="UP000799538"/>
    </source>
</evidence>
<dbReference type="PROSITE" id="PS50097">
    <property type="entry name" value="BTB"/>
    <property type="match status" value="1"/>
</dbReference>
<accession>A0A6A6GR08</accession>
<dbReference type="AlphaFoldDB" id="A0A6A6GR08"/>
<keyword evidence="3" id="KW-1185">Reference proteome</keyword>
<feature type="domain" description="BTB" evidence="1">
    <location>
        <begin position="10"/>
        <end position="86"/>
    </location>
</feature>
<evidence type="ECO:0000259" key="1">
    <source>
        <dbReference type="PROSITE" id="PS50097"/>
    </source>
</evidence>